<sequence>MNPDLIERTKNLTSEIIKLNTIEKQLISQRAKINWIKLEDGNNAFFHASLKSKHQMNHIKSLKNKDGILLTTHHEHKEELMQFYGEFVGKSNKKMDNINLVAMRQVPHLNVDQRSPLLSSSLIRDIMPVELMMQAFKNFSNSKGLVVNPNKCKVYFGDVEIKIKQKINQVTEFSEGHLPFRSFLWSSSDKVNKKFPIAWNKVCLPKNQGGINIISIVEWNKACLTKLLWNLFDKYSTRNMYYAIKTQHQNVGWRKVFYGNTTIPKALCTLWLACHNRPTTKDRLRKFGILNEDCCCFCKDRETIQHLMCSCEETKKIWEGILGWLQVDHKAHSWNEKLSWIVQHRKGIWWRASMLKCAIAETVYAVWSYRNPICFGGQIDRNVIVSSIVDKIIHRT</sequence>
<dbReference type="EMBL" id="JAMSHJ010000005">
    <property type="protein sequence ID" value="KAI5406401.1"/>
    <property type="molecule type" value="Genomic_DNA"/>
</dbReference>
<evidence type="ECO:0000313" key="3">
    <source>
        <dbReference type="Proteomes" id="UP001058974"/>
    </source>
</evidence>
<comment type="caution">
    <text evidence="2">The sequence shown here is derived from an EMBL/GenBank/DDBJ whole genome shotgun (WGS) entry which is preliminary data.</text>
</comment>
<dbReference type="AlphaFoldDB" id="A0A9D5AFY4"/>
<evidence type="ECO:0000259" key="1">
    <source>
        <dbReference type="Pfam" id="PF13966"/>
    </source>
</evidence>
<organism evidence="2 3">
    <name type="scientific">Pisum sativum</name>
    <name type="common">Garden pea</name>
    <name type="synonym">Lathyrus oleraceus</name>
    <dbReference type="NCBI Taxonomy" id="3888"/>
    <lineage>
        <taxon>Eukaryota</taxon>
        <taxon>Viridiplantae</taxon>
        <taxon>Streptophyta</taxon>
        <taxon>Embryophyta</taxon>
        <taxon>Tracheophyta</taxon>
        <taxon>Spermatophyta</taxon>
        <taxon>Magnoliopsida</taxon>
        <taxon>eudicotyledons</taxon>
        <taxon>Gunneridae</taxon>
        <taxon>Pentapetalae</taxon>
        <taxon>rosids</taxon>
        <taxon>fabids</taxon>
        <taxon>Fabales</taxon>
        <taxon>Fabaceae</taxon>
        <taxon>Papilionoideae</taxon>
        <taxon>50 kb inversion clade</taxon>
        <taxon>NPAAA clade</taxon>
        <taxon>Hologalegina</taxon>
        <taxon>IRL clade</taxon>
        <taxon>Fabeae</taxon>
        <taxon>Lathyrus</taxon>
    </lineage>
</organism>
<evidence type="ECO:0000313" key="2">
    <source>
        <dbReference type="EMBL" id="KAI5406401.1"/>
    </source>
</evidence>
<accession>A0A9D5AFY4</accession>
<protein>
    <recommendedName>
        <fullName evidence="1">Reverse transcriptase zinc-binding domain-containing protein</fullName>
    </recommendedName>
</protein>
<reference evidence="2 3" key="1">
    <citation type="journal article" date="2022" name="Nat. Genet.">
        <title>Improved pea reference genome and pan-genome highlight genomic features and evolutionary characteristics.</title>
        <authorList>
            <person name="Yang T."/>
            <person name="Liu R."/>
            <person name="Luo Y."/>
            <person name="Hu S."/>
            <person name="Wang D."/>
            <person name="Wang C."/>
            <person name="Pandey M.K."/>
            <person name="Ge S."/>
            <person name="Xu Q."/>
            <person name="Li N."/>
            <person name="Li G."/>
            <person name="Huang Y."/>
            <person name="Saxena R.K."/>
            <person name="Ji Y."/>
            <person name="Li M."/>
            <person name="Yan X."/>
            <person name="He Y."/>
            <person name="Liu Y."/>
            <person name="Wang X."/>
            <person name="Xiang C."/>
            <person name="Varshney R.K."/>
            <person name="Ding H."/>
            <person name="Gao S."/>
            <person name="Zong X."/>
        </authorList>
    </citation>
    <scope>NUCLEOTIDE SEQUENCE [LARGE SCALE GENOMIC DNA]</scope>
    <source>
        <strain evidence="2 3">cv. Zhongwan 6</strain>
    </source>
</reference>
<dbReference type="Proteomes" id="UP001058974">
    <property type="component" value="Chromosome 5"/>
</dbReference>
<name>A0A9D5AFY4_PEA</name>
<dbReference type="InterPro" id="IPR026960">
    <property type="entry name" value="RVT-Znf"/>
</dbReference>
<proteinExistence type="predicted"/>
<gene>
    <name evidence="2" type="ORF">KIW84_052935</name>
</gene>
<dbReference type="PANTHER" id="PTHR33116">
    <property type="entry name" value="REVERSE TRANSCRIPTASE ZINC-BINDING DOMAIN-CONTAINING PROTEIN-RELATED-RELATED"/>
    <property type="match status" value="1"/>
</dbReference>
<keyword evidence="3" id="KW-1185">Reference proteome</keyword>
<dbReference type="Pfam" id="PF13966">
    <property type="entry name" value="zf-RVT"/>
    <property type="match status" value="1"/>
</dbReference>
<dbReference type="Gramene" id="Psat05G0293500-T1">
    <property type="protein sequence ID" value="KAI5406401.1"/>
    <property type="gene ID" value="KIW84_052935"/>
</dbReference>
<feature type="domain" description="Reverse transcriptase zinc-binding" evidence="1">
    <location>
        <begin position="235"/>
        <end position="318"/>
    </location>
</feature>
<dbReference type="PANTHER" id="PTHR33116:SF66">
    <property type="entry name" value="REVERSE TRANSCRIPTASE ZINC-BINDING DOMAIN-CONTAINING PROTEIN"/>
    <property type="match status" value="1"/>
</dbReference>